<dbReference type="Gene3D" id="3.40.50.1240">
    <property type="entry name" value="Phosphoglycerate mutase-like"/>
    <property type="match status" value="1"/>
</dbReference>
<sequence length="262" mass="28683">MKQIQLLLLRHGECEGGTILRGRVDVPLSETGWQQMSAAVAAQASVCSAIYSSTSRRCADFAQALAAELHSTMPLLSGVPPLSTALSSNSTSASSILTAQTKPLEAQFLSDLQEIDFGDWDGRKLDELYQQEGEYLAAYWQNPWQTPPPNGETMASFESRVNYAIEQILAAEFEQLSIALNSIVLNKGEAQDGTLTPTAKIWLVSHGGVIRHLMARALGVERAVGFYSQLNLPVAAVVKINVLQDEQGSRYWRLDWPSGRCE</sequence>
<dbReference type="PANTHER" id="PTHR48100:SF1">
    <property type="entry name" value="HISTIDINE PHOSPHATASE FAMILY PROTEIN-RELATED"/>
    <property type="match status" value="1"/>
</dbReference>
<accession>A0ABQ6J4W0</accession>
<protein>
    <submittedName>
        <fullName evidence="1">Phosphoglycerate mutase</fullName>
    </submittedName>
</protein>
<dbReference type="SMART" id="SM00855">
    <property type="entry name" value="PGAM"/>
    <property type="match status" value="1"/>
</dbReference>
<dbReference type="CDD" id="cd07067">
    <property type="entry name" value="HP_PGM_like"/>
    <property type="match status" value="1"/>
</dbReference>
<dbReference type="InterPro" id="IPR013078">
    <property type="entry name" value="His_Pase_superF_clade-1"/>
</dbReference>
<reference evidence="2" key="1">
    <citation type="journal article" date="2019" name="Int. J. Syst. Evol. Microbiol.">
        <title>The Global Catalogue of Microorganisms (GCM) 10K type strain sequencing project: providing services to taxonomists for standard genome sequencing and annotation.</title>
        <authorList>
            <consortium name="The Broad Institute Genomics Platform"/>
            <consortium name="The Broad Institute Genome Sequencing Center for Infectious Disease"/>
            <person name="Wu L."/>
            <person name="Ma J."/>
        </authorList>
    </citation>
    <scope>NUCLEOTIDE SEQUENCE [LARGE SCALE GENOMIC DNA]</scope>
    <source>
        <strain evidence="2">NBRC 102030</strain>
    </source>
</reference>
<name>A0ABQ6J4W0_9GAMM</name>
<keyword evidence="2" id="KW-1185">Reference proteome</keyword>
<dbReference type="Pfam" id="PF00300">
    <property type="entry name" value="His_Phos_1"/>
    <property type="match status" value="2"/>
</dbReference>
<proteinExistence type="predicted"/>
<dbReference type="SUPFAM" id="SSF53254">
    <property type="entry name" value="Phosphoglycerate mutase-like"/>
    <property type="match status" value="1"/>
</dbReference>
<dbReference type="Proteomes" id="UP001157046">
    <property type="component" value="Unassembled WGS sequence"/>
</dbReference>
<evidence type="ECO:0000313" key="2">
    <source>
        <dbReference type="Proteomes" id="UP001157046"/>
    </source>
</evidence>
<comment type="caution">
    <text evidence="1">The sequence shown here is derived from an EMBL/GenBank/DDBJ whole genome shotgun (WGS) entry which is preliminary data.</text>
</comment>
<organism evidence="1 2">
    <name type="scientific">Shewanella glacialipiscicola</name>
    <dbReference type="NCBI Taxonomy" id="614069"/>
    <lineage>
        <taxon>Bacteria</taxon>
        <taxon>Pseudomonadati</taxon>
        <taxon>Pseudomonadota</taxon>
        <taxon>Gammaproteobacteria</taxon>
        <taxon>Alteromonadales</taxon>
        <taxon>Shewanellaceae</taxon>
        <taxon>Shewanella</taxon>
    </lineage>
</organism>
<dbReference type="InterPro" id="IPR029033">
    <property type="entry name" value="His_PPase_superfam"/>
</dbReference>
<dbReference type="EMBL" id="BSUY01000001">
    <property type="protein sequence ID" value="GMA83188.1"/>
    <property type="molecule type" value="Genomic_DNA"/>
</dbReference>
<dbReference type="PANTHER" id="PTHR48100">
    <property type="entry name" value="BROAD-SPECIFICITY PHOSPHATASE YOR283W-RELATED"/>
    <property type="match status" value="1"/>
</dbReference>
<dbReference type="InterPro" id="IPR050275">
    <property type="entry name" value="PGM_Phosphatase"/>
</dbReference>
<evidence type="ECO:0000313" key="1">
    <source>
        <dbReference type="EMBL" id="GMA83188.1"/>
    </source>
</evidence>
<gene>
    <name evidence="1" type="primary">cobC</name>
    <name evidence="1" type="ORF">GCM10025855_27210</name>
</gene>
<dbReference type="RefSeq" id="WP_220773907.1">
    <property type="nucleotide sequence ID" value="NZ_BPFC01000072.1"/>
</dbReference>